<accession>K9Y1J6</accession>
<feature type="transmembrane region" description="Helical" evidence="1">
    <location>
        <begin position="115"/>
        <end position="136"/>
    </location>
</feature>
<proteinExistence type="predicted"/>
<dbReference type="RefSeq" id="WP_015195516.1">
    <property type="nucleotide sequence ID" value="NC_019748.1"/>
</dbReference>
<dbReference type="HOGENOM" id="CLU_1832325_0_0_3"/>
<keyword evidence="1" id="KW-0812">Transmembrane</keyword>
<dbReference type="Proteomes" id="UP000010473">
    <property type="component" value="Chromosome"/>
</dbReference>
<dbReference type="eggNOG" id="COG0365">
    <property type="taxonomic scope" value="Bacteria"/>
</dbReference>
<keyword evidence="3" id="KW-1185">Reference proteome</keyword>
<dbReference type="OrthoDB" id="425089at2"/>
<evidence type="ECO:0000256" key="1">
    <source>
        <dbReference type="SAM" id="Phobius"/>
    </source>
</evidence>
<dbReference type="AlphaFoldDB" id="K9Y1J6"/>
<dbReference type="EMBL" id="CP003653">
    <property type="protein sequence ID" value="AFZ37862.1"/>
    <property type="molecule type" value="Genomic_DNA"/>
</dbReference>
<feature type="transmembrane region" description="Helical" evidence="1">
    <location>
        <begin position="55"/>
        <end position="77"/>
    </location>
</feature>
<feature type="transmembrane region" description="Helical" evidence="1">
    <location>
        <begin position="84"/>
        <end position="103"/>
    </location>
</feature>
<protein>
    <submittedName>
        <fullName evidence="2">Uncharacterized protein</fullName>
    </submittedName>
</protein>
<evidence type="ECO:0000313" key="3">
    <source>
        <dbReference type="Proteomes" id="UP000010473"/>
    </source>
</evidence>
<dbReference type="KEGG" id="scs:Sta7437_4393"/>
<dbReference type="PATRIC" id="fig|111780.3.peg.4548"/>
<evidence type="ECO:0000313" key="2">
    <source>
        <dbReference type="EMBL" id="AFZ37862.1"/>
    </source>
</evidence>
<name>K9Y1J6_STAC7</name>
<gene>
    <name evidence="2" type="ordered locus">Sta7437_4393</name>
</gene>
<keyword evidence="1" id="KW-1133">Transmembrane helix</keyword>
<organism evidence="2 3">
    <name type="scientific">Stanieria cyanosphaera (strain ATCC 29371 / PCC 7437)</name>
    <dbReference type="NCBI Taxonomy" id="111780"/>
    <lineage>
        <taxon>Bacteria</taxon>
        <taxon>Bacillati</taxon>
        <taxon>Cyanobacteriota</taxon>
        <taxon>Cyanophyceae</taxon>
        <taxon>Pleurocapsales</taxon>
        <taxon>Dermocarpellaceae</taxon>
        <taxon>Stanieria</taxon>
    </lineage>
</organism>
<feature type="transmembrane region" description="Helical" evidence="1">
    <location>
        <begin position="12"/>
        <end position="35"/>
    </location>
</feature>
<sequence length="149" mass="17225">MNTKVSYLEKIIALWTVFLLGTIFHTQLALMPLFHGLDVSHGHGEAATNINEITYILWLMLAFFLLPMLAIVGTAFYNSYRYRSIHFGLTVVYSIMNFFHVVLDLFVDPIAWYQIVLMVVLFLIGIILNVVSYQWMQQGHHRIKLSQSS</sequence>
<dbReference type="STRING" id="111780.Sta7437_4393"/>
<reference evidence="3" key="1">
    <citation type="journal article" date="2013" name="Proc. Natl. Acad. Sci. U.S.A.">
        <title>Improving the coverage of the cyanobacterial phylum using diversity-driven genome sequencing.</title>
        <authorList>
            <person name="Shih P.M."/>
            <person name="Wu D."/>
            <person name="Latifi A."/>
            <person name="Axen S.D."/>
            <person name="Fewer D.P."/>
            <person name="Talla E."/>
            <person name="Calteau A."/>
            <person name="Cai F."/>
            <person name="Tandeau de Marsac N."/>
            <person name="Rippka R."/>
            <person name="Herdman M."/>
            <person name="Sivonen K."/>
            <person name="Coursin T."/>
            <person name="Laurent T."/>
            <person name="Goodwin L."/>
            <person name="Nolan M."/>
            <person name="Davenport K.W."/>
            <person name="Han C.S."/>
            <person name="Rubin E.M."/>
            <person name="Eisen J.A."/>
            <person name="Woyke T."/>
            <person name="Gugger M."/>
            <person name="Kerfeld C.A."/>
        </authorList>
    </citation>
    <scope>NUCLEOTIDE SEQUENCE [LARGE SCALE GENOMIC DNA]</scope>
    <source>
        <strain evidence="3">ATCC 29371 / PCC 7437</strain>
    </source>
</reference>
<keyword evidence="1" id="KW-0472">Membrane</keyword>